<gene>
    <name evidence="2" type="ORF">E2C01_008431</name>
</gene>
<dbReference type="AlphaFoldDB" id="A0A5B7D5F0"/>
<dbReference type="EMBL" id="VSRR010000443">
    <property type="protein sequence ID" value="MPC15633.1"/>
    <property type="molecule type" value="Genomic_DNA"/>
</dbReference>
<dbReference type="Proteomes" id="UP000324222">
    <property type="component" value="Unassembled WGS sequence"/>
</dbReference>
<comment type="caution">
    <text evidence="2">The sequence shown here is derived from an EMBL/GenBank/DDBJ whole genome shotgun (WGS) entry which is preliminary data.</text>
</comment>
<organism evidence="2 3">
    <name type="scientific">Portunus trituberculatus</name>
    <name type="common">Swimming crab</name>
    <name type="synonym">Neptunus trituberculatus</name>
    <dbReference type="NCBI Taxonomy" id="210409"/>
    <lineage>
        <taxon>Eukaryota</taxon>
        <taxon>Metazoa</taxon>
        <taxon>Ecdysozoa</taxon>
        <taxon>Arthropoda</taxon>
        <taxon>Crustacea</taxon>
        <taxon>Multicrustacea</taxon>
        <taxon>Malacostraca</taxon>
        <taxon>Eumalacostraca</taxon>
        <taxon>Eucarida</taxon>
        <taxon>Decapoda</taxon>
        <taxon>Pleocyemata</taxon>
        <taxon>Brachyura</taxon>
        <taxon>Eubrachyura</taxon>
        <taxon>Portunoidea</taxon>
        <taxon>Portunidae</taxon>
        <taxon>Portuninae</taxon>
        <taxon>Portunus</taxon>
    </lineage>
</organism>
<name>A0A5B7D5F0_PORTR</name>
<proteinExistence type="predicted"/>
<evidence type="ECO:0000256" key="1">
    <source>
        <dbReference type="SAM" id="MobiDB-lite"/>
    </source>
</evidence>
<feature type="region of interest" description="Disordered" evidence="1">
    <location>
        <begin position="36"/>
        <end position="66"/>
    </location>
</feature>
<accession>A0A5B7D5F0</accession>
<evidence type="ECO:0000313" key="2">
    <source>
        <dbReference type="EMBL" id="MPC15633.1"/>
    </source>
</evidence>
<reference evidence="2 3" key="1">
    <citation type="submission" date="2019-05" db="EMBL/GenBank/DDBJ databases">
        <title>Another draft genome of Portunus trituberculatus and its Hox gene families provides insights of decapod evolution.</title>
        <authorList>
            <person name="Jeong J.-H."/>
            <person name="Song I."/>
            <person name="Kim S."/>
            <person name="Choi T."/>
            <person name="Kim D."/>
            <person name="Ryu S."/>
            <person name="Kim W."/>
        </authorList>
    </citation>
    <scope>NUCLEOTIDE SEQUENCE [LARGE SCALE GENOMIC DNA]</scope>
    <source>
        <tissue evidence="2">Muscle</tissue>
    </source>
</reference>
<keyword evidence="3" id="KW-1185">Reference proteome</keyword>
<feature type="compositionally biased region" description="Basic residues" evidence="1">
    <location>
        <begin position="53"/>
        <end position="63"/>
    </location>
</feature>
<feature type="region of interest" description="Disordered" evidence="1">
    <location>
        <begin position="1"/>
        <end position="23"/>
    </location>
</feature>
<feature type="compositionally biased region" description="Basic and acidic residues" evidence="1">
    <location>
        <begin position="41"/>
        <end position="52"/>
    </location>
</feature>
<sequence length="91" mass="10263">MSSDSYLQHMPLPGHGNNYLNSRQRIKPASFISVNHALPEGTRRGAAGERSQHTGRRRRRQRGRCQVAGRGLPARLPTSLKIFAHRLNSKH</sequence>
<protein>
    <submittedName>
        <fullName evidence="2">Uncharacterized protein</fullName>
    </submittedName>
</protein>
<evidence type="ECO:0000313" key="3">
    <source>
        <dbReference type="Proteomes" id="UP000324222"/>
    </source>
</evidence>